<organism evidence="1">
    <name type="scientific">Candidatus Kentrum sp. DK</name>
    <dbReference type="NCBI Taxonomy" id="2126562"/>
    <lineage>
        <taxon>Bacteria</taxon>
        <taxon>Pseudomonadati</taxon>
        <taxon>Pseudomonadota</taxon>
        <taxon>Gammaproteobacteria</taxon>
        <taxon>Candidatus Kentrum</taxon>
    </lineage>
</organism>
<dbReference type="Pfam" id="PF13419">
    <property type="entry name" value="HAD_2"/>
    <property type="match status" value="1"/>
</dbReference>
<dbReference type="InterPro" id="IPR036412">
    <property type="entry name" value="HAD-like_sf"/>
</dbReference>
<dbReference type="Gene3D" id="3.40.50.1000">
    <property type="entry name" value="HAD superfamily/HAD-like"/>
    <property type="match status" value="1"/>
</dbReference>
<dbReference type="Gene3D" id="1.10.150.240">
    <property type="entry name" value="Putative phosphatase, domain 2"/>
    <property type="match status" value="1"/>
</dbReference>
<dbReference type="GO" id="GO:0005829">
    <property type="term" value="C:cytosol"/>
    <property type="evidence" value="ECO:0007669"/>
    <property type="project" value="TreeGrafter"/>
</dbReference>
<dbReference type="PANTHER" id="PTHR43434">
    <property type="entry name" value="PHOSPHOGLYCOLATE PHOSPHATASE"/>
    <property type="match status" value="1"/>
</dbReference>
<dbReference type="GO" id="GO:0006281">
    <property type="term" value="P:DNA repair"/>
    <property type="evidence" value="ECO:0007669"/>
    <property type="project" value="TreeGrafter"/>
</dbReference>
<dbReference type="InterPro" id="IPR050155">
    <property type="entry name" value="HAD-like_hydrolase_sf"/>
</dbReference>
<sequence>MKNTRYTLLVFDWDGTLIDSETKIIAMFHAACDEIGVTRRQDADIRNIIGLGLPIAIQTLFPEQNARNRDRILTGYRHHFDATPASALFPGVPETLILLREQGFRMGIATGKSRRGLEKDLSDTGLREWFPVTRCADEAPSKPHPGMLYGIMEEIACAPKNTLMIGDTEHDLKMARNAGVDAVAAAYGVQGREHLLQWEPRACLDAIPELIDWLMES</sequence>
<dbReference type="NCBIfam" id="TIGR01549">
    <property type="entry name" value="HAD-SF-IA-v1"/>
    <property type="match status" value="1"/>
</dbReference>
<dbReference type="SFLD" id="SFLDG01129">
    <property type="entry name" value="C1.5:_HAD__Beta-PGM__Phosphata"/>
    <property type="match status" value="1"/>
</dbReference>
<dbReference type="InterPro" id="IPR041492">
    <property type="entry name" value="HAD_2"/>
</dbReference>
<dbReference type="InterPro" id="IPR006439">
    <property type="entry name" value="HAD-SF_hydro_IA"/>
</dbReference>
<dbReference type="PANTHER" id="PTHR43434:SF24">
    <property type="entry name" value="HYDROLASE-RELATED"/>
    <property type="match status" value="1"/>
</dbReference>
<evidence type="ECO:0000313" key="1">
    <source>
        <dbReference type="EMBL" id="VFJ42703.1"/>
    </source>
</evidence>
<dbReference type="InterPro" id="IPR023214">
    <property type="entry name" value="HAD_sf"/>
</dbReference>
<dbReference type="GO" id="GO:0008967">
    <property type="term" value="F:phosphoglycolate phosphatase activity"/>
    <property type="evidence" value="ECO:0007669"/>
    <property type="project" value="TreeGrafter"/>
</dbReference>
<proteinExistence type="predicted"/>
<accession>A0A450RU78</accession>
<protein>
    <submittedName>
        <fullName evidence="1">Phosphoglycolate phosphatase</fullName>
    </submittedName>
</protein>
<dbReference type="SUPFAM" id="SSF56784">
    <property type="entry name" value="HAD-like"/>
    <property type="match status" value="1"/>
</dbReference>
<name>A0A450RU78_9GAMM</name>
<reference evidence="1" key="1">
    <citation type="submission" date="2019-02" db="EMBL/GenBank/DDBJ databases">
        <authorList>
            <person name="Gruber-Vodicka R. H."/>
            <person name="Seah K. B. B."/>
        </authorList>
    </citation>
    <scope>NUCLEOTIDE SEQUENCE</scope>
    <source>
        <strain evidence="1">BECK_DK161</strain>
    </source>
</reference>
<dbReference type="SFLD" id="SFLDS00003">
    <property type="entry name" value="Haloacid_Dehalogenase"/>
    <property type="match status" value="1"/>
</dbReference>
<gene>
    <name evidence="1" type="ORF">BECKDK2373C_GA0170839_10027</name>
</gene>
<dbReference type="AlphaFoldDB" id="A0A450RU78"/>
<dbReference type="InterPro" id="IPR023198">
    <property type="entry name" value="PGP-like_dom2"/>
</dbReference>
<dbReference type="EMBL" id="CAADEY010000002">
    <property type="protein sequence ID" value="VFJ42703.1"/>
    <property type="molecule type" value="Genomic_DNA"/>
</dbReference>